<evidence type="ECO:0000256" key="2">
    <source>
        <dbReference type="SAM" id="Phobius"/>
    </source>
</evidence>
<evidence type="ECO:0008006" key="4">
    <source>
        <dbReference type="Google" id="ProtNLM"/>
    </source>
</evidence>
<name>I3S0C8_MEDTR</name>
<protein>
    <recommendedName>
        <fullName evidence="4">Transmembrane protein</fullName>
    </recommendedName>
</protein>
<dbReference type="PANTHER" id="PTHR34575:SF6">
    <property type="entry name" value="EXPRESSED PROTEIN"/>
    <property type="match status" value="1"/>
</dbReference>
<dbReference type="EMBL" id="BT133925">
    <property type="protein sequence ID" value="AFK33720.1"/>
    <property type="molecule type" value="mRNA"/>
</dbReference>
<keyword evidence="2" id="KW-0812">Transmembrane</keyword>
<dbReference type="PANTHER" id="PTHR34575">
    <property type="entry name" value="PROTEIN PAM68, CHLOROPLASTIC"/>
    <property type="match status" value="1"/>
</dbReference>
<feature type="compositionally biased region" description="Polar residues" evidence="1">
    <location>
        <begin position="47"/>
        <end position="62"/>
    </location>
</feature>
<sequence length="183" mass="20578">MKTLVFASNPILQSSTQSPICKPQKFPFSQPNTSKQLNYQFTTLKPQASAKGFSNTRPPSTNKAKDDVPIKKNPNDKNDDDDIPKEVMYRIIGRILFSTLVPMALGLSFLHLYGELKDRHIFNAPLWMPFVTTLVFFGASGLGIAYGVLSTSLDAEREGSLLGFEEVEKNWDEMWQQENVSDD</sequence>
<feature type="region of interest" description="Disordered" evidence="1">
    <location>
        <begin position="47"/>
        <end position="82"/>
    </location>
</feature>
<feature type="transmembrane region" description="Helical" evidence="2">
    <location>
        <begin position="126"/>
        <end position="149"/>
    </location>
</feature>
<dbReference type="ExpressionAtlas" id="I3S0C8">
    <property type="expression patterns" value="differential"/>
</dbReference>
<feature type="transmembrane region" description="Helical" evidence="2">
    <location>
        <begin position="95"/>
        <end position="114"/>
    </location>
</feature>
<dbReference type="InterPro" id="IPR021855">
    <property type="entry name" value="PAM68-like"/>
</dbReference>
<reference evidence="3" key="1">
    <citation type="submission" date="2012-05" db="EMBL/GenBank/DDBJ databases">
        <authorList>
            <person name="Krishnakumar V."/>
            <person name="Cheung F."/>
            <person name="Xiao Y."/>
            <person name="Chan A."/>
            <person name="Moskal W.A."/>
            <person name="Town C.D."/>
        </authorList>
    </citation>
    <scope>NUCLEOTIDE SEQUENCE</scope>
</reference>
<dbReference type="AlphaFoldDB" id="I3S0C8"/>
<accession>I3S0C8</accession>
<keyword evidence="2" id="KW-0472">Membrane</keyword>
<evidence type="ECO:0000313" key="3">
    <source>
        <dbReference type="EMBL" id="AFK33720.1"/>
    </source>
</evidence>
<proteinExistence type="evidence at transcript level"/>
<evidence type="ECO:0000256" key="1">
    <source>
        <dbReference type="SAM" id="MobiDB-lite"/>
    </source>
</evidence>
<keyword evidence="2" id="KW-1133">Transmembrane helix</keyword>
<dbReference type="Pfam" id="PF11947">
    <property type="entry name" value="DUF3464"/>
    <property type="match status" value="1"/>
</dbReference>
<feature type="compositionally biased region" description="Basic and acidic residues" evidence="1">
    <location>
        <begin position="63"/>
        <end position="77"/>
    </location>
</feature>
<organism evidence="3">
    <name type="scientific">Medicago truncatula</name>
    <name type="common">Barrel medic</name>
    <name type="synonym">Medicago tribuloides</name>
    <dbReference type="NCBI Taxonomy" id="3880"/>
    <lineage>
        <taxon>Eukaryota</taxon>
        <taxon>Viridiplantae</taxon>
        <taxon>Streptophyta</taxon>
        <taxon>Embryophyta</taxon>
        <taxon>Tracheophyta</taxon>
        <taxon>Spermatophyta</taxon>
        <taxon>Magnoliopsida</taxon>
        <taxon>eudicotyledons</taxon>
        <taxon>Gunneridae</taxon>
        <taxon>Pentapetalae</taxon>
        <taxon>rosids</taxon>
        <taxon>fabids</taxon>
        <taxon>Fabales</taxon>
        <taxon>Fabaceae</taxon>
        <taxon>Papilionoideae</taxon>
        <taxon>50 kb inversion clade</taxon>
        <taxon>NPAAA clade</taxon>
        <taxon>Hologalegina</taxon>
        <taxon>IRL clade</taxon>
        <taxon>Trifolieae</taxon>
        <taxon>Medicago</taxon>
    </lineage>
</organism>